<protein>
    <submittedName>
        <fullName evidence="2">Uncharacterized protein</fullName>
    </submittedName>
</protein>
<evidence type="ECO:0000313" key="2">
    <source>
        <dbReference type="EMBL" id="OUP54112.1"/>
    </source>
</evidence>
<gene>
    <name evidence="2" type="ORF">B5F17_02570</name>
</gene>
<name>A0A1Y4LJ03_9FIRM</name>
<dbReference type="RefSeq" id="WP_087370449.1">
    <property type="nucleotide sequence ID" value="NZ_NFKK01000002.1"/>
</dbReference>
<dbReference type="AlphaFoldDB" id="A0A1Y4LJ03"/>
<feature type="transmembrane region" description="Helical" evidence="1">
    <location>
        <begin position="51"/>
        <end position="74"/>
    </location>
</feature>
<organism evidence="2 3">
    <name type="scientific">Butyricicoccus pullicaecorum</name>
    <dbReference type="NCBI Taxonomy" id="501571"/>
    <lineage>
        <taxon>Bacteria</taxon>
        <taxon>Bacillati</taxon>
        <taxon>Bacillota</taxon>
        <taxon>Clostridia</taxon>
        <taxon>Eubacteriales</taxon>
        <taxon>Butyricicoccaceae</taxon>
        <taxon>Butyricicoccus</taxon>
    </lineage>
</organism>
<sequence>MSLFFTKEGKRKSPRILSYFFGALLFAVIFGLVYALLTVPLQSLPIQNQTILTAVQIVLIALVGTLCCCLLFFLRDKRIVPYSFAGLAVLVMMFYVAALALDSAARVNMIYLVSLYGLGPAVIGNLISWSIYHRLSCCKQTNMWG</sequence>
<dbReference type="EMBL" id="NFKK01000002">
    <property type="protein sequence ID" value="OUP54112.1"/>
    <property type="molecule type" value="Genomic_DNA"/>
</dbReference>
<evidence type="ECO:0000256" key="1">
    <source>
        <dbReference type="SAM" id="Phobius"/>
    </source>
</evidence>
<keyword evidence="1" id="KW-0472">Membrane</keyword>
<feature type="transmembrane region" description="Helical" evidence="1">
    <location>
        <begin position="16"/>
        <end position="39"/>
    </location>
</feature>
<dbReference type="Proteomes" id="UP000195897">
    <property type="component" value="Unassembled WGS sequence"/>
</dbReference>
<feature type="transmembrane region" description="Helical" evidence="1">
    <location>
        <begin position="79"/>
        <end position="98"/>
    </location>
</feature>
<feature type="transmembrane region" description="Helical" evidence="1">
    <location>
        <begin position="110"/>
        <end position="132"/>
    </location>
</feature>
<evidence type="ECO:0000313" key="3">
    <source>
        <dbReference type="Proteomes" id="UP000195897"/>
    </source>
</evidence>
<accession>A0A1Y4LJ03</accession>
<reference evidence="3" key="1">
    <citation type="submission" date="2017-04" db="EMBL/GenBank/DDBJ databases">
        <title>Function of individual gut microbiota members based on whole genome sequencing of pure cultures obtained from chicken caecum.</title>
        <authorList>
            <person name="Medvecky M."/>
            <person name="Cejkova D."/>
            <person name="Polansky O."/>
            <person name="Karasova D."/>
            <person name="Kubasova T."/>
            <person name="Cizek A."/>
            <person name="Rychlik I."/>
        </authorList>
    </citation>
    <scope>NUCLEOTIDE SEQUENCE [LARGE SCALE GENOMIC DNA]</scope>
    <source>
        <strain evidence="3">An180</strain>
    </source>
</reference>
<keyword evidence="1" id="KW-0812">Transmembrane</keyword>
<keyword evidence="1" id="KW-1133">Transmembrane helix</keyword>
<proteinExistence type="predicted"/>
<comment type="caution">
    <text evidence="2">The sequence shown here is derived from an EMBL/GenBank/DDBJ whole genome shotgun (WGS) entry which is preliminary data.</text>
</comment>